<dbReference type="Pfam" id="PF00440">
    <property type="entry name" value="TetR_N"/>
    <property type="match status" value="1"/>
</dbReference>
<dbReference type="RefSeq" id="WP_142000865.1">
    <property type="nucleotide sequence ID" value="NZ_VFML01000001.1"/>
</dbReference>
<dbReference type="Proteomes" id="UP000320876">
    <property type="component" value="Unassembled WGS sequence"/>
</dbReference>
<gene>
    <name evidence="7" type="ORF">FB471_5143</name>
</gene>
<dbReference type="InterPro" id="IPR036271">
    <property type="entry name" value="Tet_transcr_reg_TetR-rel_C_sf"/>
</dbReference>
<evidence type="ECO:0000256" key="1">
    <source>
        <dbReference type="ARBA" id="ARBA00023015"/>
    </source>
</evidence>
<dbReference type="PROSITE" id="PS50977">
    <property type="entry name" value="HTH_TETR_2"/>
    <property type="match status" value="1"/>
</dbReference>
<dbReference type="OrthoDB" id="5112469at2"/>
<comment type="caution">
    <text evidence="7">The sequence shown here is derived from an EMBL/GenBank/DDBJ whole genome shotgun (WGS) entry which is preliminary data.</text>
</comment>
<accession>A0A542DQT4</accession>
<feature type="domain" description="HTH tetR-type" evidence="6">
    <location>
        <begin position="22"/>
        <end position="82"/>
    </location>
</feature>
<dbReference type="GO" id="GO:0003700">
    <property type="term" value="F:DNA-binding transcription factor activity"/>
    <property type="evidence" value="ECO:0007669"/>
    <property type="project" value="TreeGrafter"/>
</dbReference>
<dbReference type="GO" id="GO:0000976">
    <property type="term" value="F:transcription cis-regulatory region binding"/>
    <property type="evidence" value="ECO:0007669"/>
    <property type="project" value="TreeGrafter"/>
</dbReference>
<feature type="region of interest" description="Disordered" evidence="5">
    <location>
        <begin position="1"/>
        <end position="22"/>
    </location>
</feature>
<dbReference type="EMBL" id="VFML01000001">
    <property type="protein sequence ID" value="TQJ05315.1"/>
    <property type="molecule type" value="Genomic_DNA"/>
</dbReference>
<dbReference type="InterPro" id="IPR050109">
    <property type="entry name" value="HTH-type_TetR-like_transc_reg"/>
</dbReference>
<dbReference type="InterPro" id="IPR023772">
    <property type="entry name" value="DNA-bd_HTH_TetR-type_CS"/>
</dbReference>
<dbReference type="SUPFAM" id="SSF48498">
    <property type="entry name" value="Tetracyclin repressor-like, C-terminal domain"/>
    <property type="match status" value="1"/>
</dbReference>
<keyword evidence="1" id="KW-0805">Transcription regulation</keyword>
<evidence type="ECO:0000259" key="6">
    <source>
        <dbReference type="PROSITE" id="PS50977"/>
    </source>
</evidence>
<keyword evidence="8" id="KW-1185">Reference proteome</keyword>
<evidence type="ECO:0000313" key="8">
    <source>
        <dbReference type="Proteomes" id="UP000320876"/>
    </source>
</evidence>
<dbReference type="InterPro" id="IPR001647">
    <property type="entry name" value="HTH_TetR"/>
</dbReference>
<evidence type="ECO:0000256" key="5">
    <source>
        <dbReference type="SAM" id="MobiDB-lite"/>
    </source>
</evidence>
<feature type="DNA-binding region" description="H-T-H motif" evidence="4">
    <location>
        <begin position="45"/>
        <end position="64"/>
    </location>
</feature>
<dbReference type="AlphaFoldDB" id="A0A542DQT4"/>
<dbReference type="InterPro" id="IPR009057">
    <property type="entry name" value="Homeodomain-like_sf"/>
</dbReference>
<proteinExistence type="predicted"/>
<dbReference type="SUPFAM" id="SSF46689">
    <property type="entry name" value="Homeodomain-like"/>
    <property type="match status" value="1"/>
</dbReference>
<evidence type="ECO:0000256" key="2">
    <source>
        <dbReference type="ARBA" id="ARBA00023125"/>
    </source>
</evidence>
<keyword evidence="2 4" id="KW-0238">DNA-binding</keyword>
<evidence type="ECO:0000256" key="3">
    <source>
        <dbReference type="ARBA" id="ARBA00023163"/>
    </source>
</evidence>
<dbReference type="PROSITE" id="PS01081">
    <property type="entry name" value="HTH_TETR_1"/>
    <property type="match status" value="1"/>
</dbReference>
<reference evidence="7 8" key="1">
    <citation type="submission" date="2019-06" db="EMBL/GenBank/DDBJ databases">
        <title>Sequencing the genomes of 1000 actinobacteria strains.</title>
        <authorList>
            <person name="Klenk H.-P."/>
        </authorList>
    </citation>
    <scope>NUCLEOTIDE SEQUENCE [LARGE SCALE GENOMIC DNA]</scope>
    <source>
        <strain evidence="7 8">DSM 45679</strain>
    </source>
</reference>
<dbReference type="PRINTS" id="PR00455">
    <property type="entry name" value="HTHTETR"/>
</dbReference>
<dbReference type="PANTHER" id="PTHR30055:SF234">
    <property type="entry name" value="HTH-TYPE TRANSCRIPTIONAL REGULATOR BETI"/>
    <property type="match status" value="1"/>
</dbReference>
<evidence type="ECO:0000256" key="4">
    <source>
        <dbReference type="PROSITE-ProRule" id="PRU00335"/>
    </source>
</evidence>
<dbReference type="Gene3D" id="1.10.10.60">
    <property type="entry name" value="Homeodomain-like"/>
    <property type="match status" value="1"/>
</dbReference>
<dbReference type="PANTHER" id="PTHR30055">
    <property type="entry name" value="HTH-TYPE TRANSCRIPTIONAL REGULATOR RUTR"/>
    <property type="match status" value="1"/>
</dbReference>
<protein>
    <submittedName>
        <fullName evidence="7">TetR family transcriptional regulator</fullName>
    </submittedName>
</protein>
<dbReference type="Gene3D" id="1.10.357.10">
    <property type="entry name" value="Tetracycline Repressor, domain 2"/>
    <property type="match status" value="1"/>
</dbReference>
<organism evidence="7 8">
    <name type="scientific">Amycolatopsis cihanbeyliensis</name>
    <dbReference type="NCBI Taxonomy" id="1128664"/>
    <lineage>
        <taxon>Bacteria</taxon>
        <taxon>Bacillati</taxon>
        <taxon>Actinomycetota</taxon>
        <taxon>Actinomycetes</taxon>
        <taxon>Pseudonocardiales</taxon>
        <taxon>Pseudonocardiaceae</taxon>
        <taxon>Amycolatopsis</taxon>
    </lineage>
</organism>
<evidence type="ECO:0000313" key="7">
    <source>
        <dbReference type="EMBL" id="TQJ05315.1"/>
    </source>
</evidence>
<keyword evidence="3" id="KW-0804">Transcription</keyword>
<name>A0A542DQT4_AMYCI</name>
<sequence>MSSGRQGKASAGESPRRQRRRERNRAALLDAAYACFRRGGFVSTTISQITEEADVAHGTFYSYFTTKDEVFTELVDRLLEDLFTVVNGPRQEPSVRRRLSVALSAFFQRCHDEREILLALHQASRLHEDYARKWERFRERLRRQVEHDLGWLSRNQYLPGTLRVDLVSTVITRMIEGVALHIVDAADADVEALADTTATLYYDAVFRPASGSEDITLS</sequence>